<dbReference type="GO" id="GO:0030170">
    <property type="term" value="F:pyridoxal phosphate binding"/>
    <property type="evidence" value="ECO:0007669"/>
    <property type="project" value="InterPro"/>
</dbReference>
<gene>
    <name evidence="7" type="ORF">S01H1_25601</name>
</gene>
<keyword evidence="3" id="KW-0032">Aminotransferase</keyword>
<name>X0TRT8_9ZZZZ</name>
<sequence>PNMKEIGWEAKKLSDFLLNEAGVAVLAGTSFGKFGEGYIRLSYANSVEKIKEGLSRIEKALQKIK</sequence>
<dbReference type="GO" id="GO:0008483">
    <property type="term" value="F:transaminase activity"/>
    <property type="evidence" value="ECO:0007669"/>
    <property type="project" value="UniProtKB-KW"/>
</dbReference>
<dbReference type="InterPro" id="IPR015424">
    <property type="entry name" value="PyrdxlP-dep_Trfase"/>
</dbReference>
<evidence type="ECO:0000256" key="4">
    <source>
        <dbReference type="ARBA" id="ARBA00022679"/>
    </source>
</evidence>
<evidence type="ECO:0000256" key="1">
    <source>
        <dbReference type="ARBA" id="ARBA00001933"/>
    </source>
</evidence>
<evidence type="ECO:0000259" key="6">
    <source>
        <dbReference type="Pfam" id="PF00155"/>
    </source>
</evidence>
<evidence type="ECO:0000256" key="5">
    <source>
        <dbReference type="ARBA" id="ARBA00022898"/>
    </source>
</evidence>
<dbReference type="Pfam" id="PF00155">
    <property type="entry name" value="Aminotran_1_2"/>
    <property type="match status" value="1"/>
</dbReference>
<dbReference type="GO" id="GO:0006520">
    <property type="term" value="P:amino acid metabolic process"/>
    <property type="evidence" value="ECO:0007669"/>
    <property type="project" value="InterPro"/>
</dbReference>
<dbReference type="PANTHER" id="PTHR46383:SF1">
    <property type="entry name" value="ASPARTATE AMINOTRANSFERASE"/>
    <property type="match status" value="1"/>
</dbReference>
<dbReference type="Gene3D" id="3.90.1150.10">
    <property type="entry name" value="Aspartate Aminotransferase, domain 1"/>
    <property type="match status" value="1"/>
</dbReference>
<dbReference type="SUPFAM" id="SSF53383">
    <property type="entry name" value="PLP-dependent transferases"/>
    <property type="match status" value="1"/>
</dbReference>
<proteinExistence type="inferred from homology"/>
<evidence type="ECO:0000256" key="2">
    <source>
        <dbReference type="ARBA" id="ARBA00007441"/>
    </source>
</evidence>
<accession>X0TRT8</accession>
<feature type="non-terminal residue" evidence="7">
    <location>
        <position position="1"/>
    </location>
</feature>
<protein>
    <recommendedName>
        <fullName evidence="6">Aminotransferase class I/classII large domain-containing protein</fullName>
    </recommendedName>
</protein>
<organism evidence="7">
    <name type="scientific">marine sediment metagenome</name>
    <dbReference type="NCBI Taxonomy" id="412755"/>
    <lineage>
        <taxon>unclassified sequences</taxon>
        <taxon>metagenomes</taxon>
        <taxon>ecological metagenomes</taxon>
    </lineage>
</organism>
<dbReference type="InterPro" id="IPR015422">
    <property type="entry name" value="PyrdxlP-dep_Trfase_small"/>
</dbReference>
<dbReference type="EMBL" id="BARS01015474">
    <property type="protein sequence ID" value="GAF90872.1"/>
    <property type="molecule type" value="Genomic_DNA"/>
</dbReference>
<feature type="domain" description="Aminotransferase class I/classII large" evidence="6">
    <location>
        <begin position="9"/>
        <end position="57"/>
    </location>
</feature>
<comment type="cofactor">
    <cofactor evidence="1">
        <name>pyridoxal 5'-phosphate</name>
        <dbReference type="ChEBI" id="CHEBI:597326"/>
    </cofactor>
</comment>
<dbReference type="InterPro" id="IPR050596">
    <property type="entry name" value="AspAT/PAT-like"/>
</dbReference>
<evidence type="ECO:0000313" key="7">
    <source>
        <dbReference type="EMBL" id="GAF90872.1"/>
    </source>
</evidence>
<dbReference type="InterPro" id="IPR004839">
    <property type="entry name" value="Aminotransferase_I/II_large"/>
</dbReference>
<comment type="caution">
    <text evidence="7">The sequence shown here is derived from an EMBL/GenBank/DDBJ whole genome shotgun (WGS) entry which is preliminary data.</text>
</comment>
<keyword evidence="4" id="KW-0808">Transferase</keyword>
<comment type="similarity">
    <text evidence="2">Belongs to the class-I pyridoxal-phosphate-dependent aminotransferase family.</text>
</comment>
<dbReference type="AlphaFoldDB" id="X0TRT8"/>
<dbReference type="PANTHER" id="PTHR46383">
    <property type="entry name" value="ASPARTATE AMINOTRANSFERASE"/>
    <property type="match status" value="1"/>
</dbReference>
<keyword evidence="5" id="KW-0663">Pyridoxal phosphate</keyword>
<evidence type="ECO:0000256" key="3">
    <source>
        <dbReference type="ARBA" id="ARBA00022576"/>
    </source>
</evidence>
<reference evidence="7" key="1">
    <citation type="journal article" date="2014" name="Front. Microbiol.">
        <title>High frequency of phylogenetically diverse reductive dehalogenase-homologous genes in deep subseafloor sedimentary metagenomes.</title>
        <authorList>
            <person name="Kawai M."/>
            <person name="Futagami T."/>
            <person name="Toyoda A."/>
            <person name="Takaki Y."/>
            <person name="Nishi S."/>
            <person name="Hori S."/>
            <person name="Arai W."/>
            <person name="Tsubouchi T."/>
            <person name="Morono Y."/>
            <person name="Uchiyama I."/>
            <person name="Ito T."/>
            <person name="Fujiyama A."/>
            <person name="Inagaki F."/>
            <person name="Takami H."/>
        </authorList>
    </citation>
    <scope>NUCLEOTIDE SEQUENCE</scope>
    <source>
        <strain evidence="7">Expedition CK06-06</strain>
    </source>
</reference>